<comment type="subunit">
    <text evidence="1">Heterodimer of an alpha and a beta chain.</text>
</comment>
<evidence type="ECO:0000313" key="4">
    <source>
        <dbReference type="EMBL" id="MDI2031759.1"/>
    </source>
</evidence>
<feature type="domain" description="Methylmalonyl-CoA mutase alpha/beta chain catalytic" evidence="3">
    <location>
        <begin position="20"/>
        <end position="69"/>
    </location>
</feature>
<evidence type="ECO:0000256" key="2">
    <source>
        <dbReference type="SAM" id="MobiDB-lite"/>
    </source>
</evidence>
<dbReference type="Gene3D" id="3.20.20.240">
    <property type="entry name" value="Methylmalonyl-CoA mutase"/>
    <property type="match status" value="1"/>
</dbReference>
<gene>
    <name evidence="4" type="ORF">QFW96_24240</name>
</gene>
<evidence type="ECO:0000259" key="3">
    <source>
        <dbReference type="Pfam" id="PF01642"/>
    </source>
</evidence>
<protein>
    <submittedName>
        <fullName evidence="4">Methylmalonyl-CoA mutase family protein</fullName>
    </submittedName>
</protein>
<evidence type="ECO:0000256" key="1">
    <source>
        <dbReference type="ARBA" id="ARBA00011870"/>
    </source>
</evidence>
<name>A0ABT6PUS7_9PSEU</name>
<dbReference type="Pfam" id="PF01642">
    <property type="entry name" value="MM_CoA_mutase"/>
    <property type="match status" value="1"/>
</dbReference>
<proteinExistence type="predicted"/>
<dbReference type="EMBL" id="JASAOF010000021">
    <property type="protein sequence ID" value="MDI2031759.1"/>
    <property type="molecule type" value="Genomic_DNA"/>
</dbReference>
<dbReference type="InterPro" id="IPR016176">
    <property type="entry name" value="Cbl-dep_enz_cat"/>
</dbReference>
<sequence length="72" mass="7697">MLDENAPAPSLVEDVLATTTYDGITLHPLYSADLITEPPGPAGYPGSAPFVRGSRPQGGVAEGWEVRQRHEH</sequence>
<feature type="region of interest" description="Disordered" evidence="2">
    <location>
        <begin position="38"/>
        <end position="72"/>
    </location>
</feature>
<accession>A0ABT6PUS7</accession>
<keyword evidence="5" id="KW-1185">Reference proteome</keyword>
<dbReference type="InterPro" id="IPR006099">
    <property type="entry name" value="MeMalonylCoA_mutase_a/b_cat"/>
</dbReference>
<reference evidence="4 5" key="1">
    <citation type="submission" date="2023-04" db="EMBL/GenBank/DDBJ databases">
        <title>Draft genome sequence of Saccharopolyspora sp. TS4A08 isolated from sweet potato rhizospheric soil.</title>
        <authorList>
            <person name="Suksaard P."/>
            <person name="Duangmal K."/>
        </authorList>
    </citation>
    <scope>NUCLEOTIDE SEQUENCE [LARGE SCALE GENOMIC DNA]</scope>
    <source>
        <strain evidence="4 5">TS4A08</strain>
    </source>
</reference>
<evidence type="ECO:0000313" key="5">
    <source>
        <dbReference type="Proteomes" id="UP001237595"/>
    </source>
</evidence>
<dbReference type="SUPFAM" id="SSF51703">
    <property type="entry name" value="Cobalamin (vitamin B12)-dependent enzymes"/>
    <property type="match status" value="1"/>
</dbReference>
<feature type="non-terminal residue" evidence="4">
    <location>
        <position position="72"/>
    </location>
</feature>
<dbReference type="Proteomes" id="UP001237595">
    <property type="component" value="Unassembled WGS sequence"/>
</dbReference>
<comment type="caution">
    <text evidence="4">The sequence shown here is derived from an EMBL/GenBank/DDBJ whole genome shotgun (WGS) entry which is preliminary data.</text>
</comment>
<organism evidence="4 5">
    <name type="scientific">Saccharopolyspora ipomoeae</name>
    <dbReference type="NCBI Taxonomy" id="3042027"/>
    <lineage>
        <taxon>Bacteria</taxon>
        <taxon>Bacillati</taxon>
        <taxon>Actinomycetota</taxon>
        <taxon>Actinomycetes</taxon>
        <taxon>Pseudonocardiales</taxon>
        <taxon>Pseudonocardiaceae</taxon>
        <taxon>Saccharopolyspora</taxon>
    </lineage>
</organism>